<dbReference type="STRING" id="1802461.A3B24_01670"/>
<sequence length="148" mass="15670">MRYSGEMRSFMFIAIIVVGVLAVGSLAEAANGLIPCGGAGQDPCNLCHVFQLGTNIINFFLFPGSANSGFAIVPLIASFLFVVGGFTMLTAAGSPERTNRGKVILTTTVIGLIIVYASWIFVNTIFQAMGVAEWAGLGNWWQISCGVQ</sequence>
<evidence type="ECO:0000313" key="3">
    <source>
        <dbReference type="Proteomes" id="UP000176917"/>
    </source>
</evidence>
<dbReference type="InterPro" id="IPR043993">
    <property type="entry name" value="T4SS_pilin"/>
</dbReference>
<reference evidence="2 3" key="1">
    <citation type="journal article" date="2016" name="Nat. Commun.">
        <title>Thousands of microbial genomes shed light on interconnected biogeochemical processes in an aquifer system.</title>
        <authorList>
            <person name="Anantharaman K."/>
            <person name="Brown C.T."/>
            <person name="Hug L.A."/>
            <person name="Sharon I."/>
            <person name="Castelle C.J."/>
            <person name="Probst A.J."/>
            <person name="Thomas B.C."/>
            <person name="Singh A."/>
            <person name="Wilkins M.J."/>
            <person name="Karaoz U."/>
            <person name="Brodie E.L."/>
            <person name="Williams K.H."/>
            <person name="Hubbard S.S."/>
            <person name="Banfield J.F."/>
        </authorList>
    </citation>
    <scope>NUCLEOTIDE SEQUENCE [LARGE SCALE GENOMIC DNA]</scope>
</reference>
<feature type="transmembrane region" description="Helical" evidence="1">
    <location>
        <begin position="69"/>
        <end position="91"/>
    </location>
</feature>
<organism evidence="2 3">
    <name type="scientific">Candidatus Wildermuthbacteria bacterium RIFCSPLOWO2_01_FULL_48_16</name>
    <dbReference type="NCBI Taxonomy" id="1802461"/>
    <lineage>
        <taxon>Bacteria</taxon>
        <taxon>Candidatus Wildermuthiibacteriota</taxon>
    </lineage>
</organism>
<dbReference type="Pfam" id="PF18895">
    <property type="entry name" value="T4SS_pilin"/>
    <property type="match status" value="1"/>
</dbReference>
<evidence type="ECO:0000256" key="1">
    <source>
        <dbReference type="SAM" id="Phobius"/>
    </source>
</evidence>
<protein>
    <submittedName>
        <fullName evidence="2">Uncharacterized protein</fullName>
    </submittedName>
</protein>
<comment type="caution">
    <text evidence="2">The sequence shown here is derived from an EMBL/GenBank/DDBJ whole genome shotgun (WGS) entry which is preliminary data.</text>
</comment>
<accession>A0A1G2RLE7</accession>
<dbReference type="Proteomes" id="UP000176917">
    <property type="component" value="Unassembled WGS sequence"/>
</dbReference>
<keyword evidence="1" id="KW-0812">Transmembrane</keyword>
<proteinExistence type="predicted"/>
<keyword evidence="1" id="KW-0472">Membrane</keyword>
<name>A0A1G2RLE7_9BACT</name>
<keyword evidence="1" id="KW-1133">Transmembrane helix</keyword>
<dbReference type="EMBL" id="MHUG01000016">
    <property type="protein sequence ID" value="OHA73102.1"/>
    <property type="molecule type" value="Genomic_DNA"/>
</dbReference>
<feature type="transmembrane region" description="Helical" evidence="1">
    <location>
        <begin position="103"/>
        <end position="122"/>
    </location>
</feature>
<dbReference type="AlphaFoldDB" id="A0A1G2RLE7"/>
<gene>
    <name evidence="2" type="ORF">A3B24_01670</name>
</gene>
<evidence type="ECO:0000313" key="2">
    <source>
        <dbReference type="EMBL" id="OHA73102.1"/>
    </source>
</evidence>